<protein>
    <recommendedName>
        <fullName evidence="2">DUF7137 domain-containing protein</fullName>
    </recommendedName>
</protein>
<evidence type="ECO:0000313" key="4">
    <source>
        <dbReference type="Proteomes" id="UP000054018"/>
    </source>
</evidence>
<sequence length="172" mass="17974">MDHGVIQPRQQSTGTGTATTGSVTGSAASASATTSQYTLPANAAPGQIVFTLPPLQSTSYYKIASGEYITFGWNFTGLYVTPTSLTVSAACENGNTYPIGPSNGVIPGNAQSVIWYPYGYQTANPALPLAQATYTLQIWGDQGPSAAPTAGYLEANSDMQFALYTPQPYTPL</sequence>
<accession>A0A0D0A6K3</accession>
<feature type="domain" description="DUF7137" evidence="2">
    <location>
        <begin position="43"/>
        <end position="172"/>
    </location>
</feature>
<feature type="compositionally biased region" description="Low complexity" evidence="1">
    <location>
        <begin position="12"/>
        <end position="25"/>
    </location>
</feature>
<keyword evidence="4" id="KW-1185">Reference proteome</keyword>
<gene>
    <name evidence="3" type="ORF">PISMIDRAFT_87839</name>
</gene>
<dbReference type="PANTHER" id="PTHR42028:SF1">
    <property type="entry name" value="YALI0E30657P"/>
    <property type="match status" value="1"/>
</dbReference>
<evidence type="ECO:0000256" key="1">
    <source>
        <dbReference type="SAM" id="MobiDB-lite"/>
    </source>
</evidence>
<feature type="region of interest" description="Disordered" evidence="1">
    <location>
        <begin position="1"/>
        <end position="25"/>
    </location>
</feature>
<reference evidence="3 4" key="1">
    <citation type="submission" date="2014-04" db="EMBL/GenBank/DDBJ databases">
        <authorList>
            <consortium name="DOE Joint Genome Institute"/>
            <person name="Kuo A."/>
            <person name="Kohler A."/>
            <person name="Costa M.D."/>
            <person name="Nagy L.G."/>
            <person name="Floudas D."/>
            <person name="Copeland A."/>
            <person name="Barry K.W."/>
            <person name="Cichocki N."/>
            <person name="Veneault-Fourrey C."/>
            <person name="LaButti K."/>
            <person name="Lindquist E.A."/>
            <person name="Lipzen A."/>
            <person name="Lundell T."/>
            <person name="Morin E."/>
            <person name="Murat C."/>
            <person name="Sun H."/>
            <person name="Tunlid A."/>
            <person name="Henrissat B."/>
            <person name="Grigoriev I.V."/>
            <person name="Hibbett D.S."/>
            <person name="Martin F."/>
            <person name="Nordberg H.P."/>
            <person name="Cantor M.N."/>
            <person name="Hua S.X."/>
        </authorList>
    </citation>
    <scope>NUCLEOTIDE SEQUENCE [LARGE SCALE GENOMIC DNA]</scope>
    <source>
        <strain evidence="3 4">441</strain>
    </source>
</reference>
<dbReference type="STRING" id="765257.A0A0D0A6K3"/>
<dbReference type="Pfam" id="PF23585">
    <property type="entry name" value="DUF7137"/>
    <property type="match status" value="1"/>
</dbReference>
<dbReference type="AlphaFoldDB" id="A0A0D0A6K3"/>
<organism evidence="3 4">
    <name type="scientific">Pisolithus microcarpus 441</name>
    <dbReference type="NCBI Taxonomy" id="765257"/>
    <lineage>
        <taxon>Eukaryota</taxon>
        <taxon>Fungi</taxon>
        <taxon>Dikarya</taxon>
        <taxon>Basidiomycota</taxon>
        <taxon>Agaricomycotina</taxon>
        <taxon>Agaricomycetes</taxon>
        <taxon>Agaricomycetidae</taxon>
        <taxon>Boletales</taxon>
        <taxon>Sclerodermatineae</taxon>
        <taxon>Pisolithaceae</taxon>
        <taxon>Pisolithus</taxon>
    </lineage>
</organism>
<evidence type="ECO:0000259" key="2">
    <source>
        <dbReference type="Pfam" id="PF23585"/>
    </source>
</evidence>
<dbReference type="HOGENOM" id="CLU_072613_0_0_1"/>
<feature type="non-terminal residue" evidence="3">
    <location>
        <position position="172"/>
    </location>
</feature>
<dbReference type="EMBL" id="KN833687">
    <property type="protein sequence ID" value="KIK30017.1"/>
    <property type="molecule type" value="Genomic_DNA"/>
</dbReference>
<evidence type="ECO:0000313" key="3">
    <source>
        <dbReference type="EMBL" id="KIK30017.1"/>
    </source>
</evidence>
<proteinExistence type="predicted"/>
<dbReference type="InterPro" id="IPR055561">
    <property type="entry name" value="DUF7137"/>
</dbReference>
<name>A0A0D0A6K3_9AGAM</name>
<dbReference type="OrthoDB" id="2435509at2759"/>
<reference evidence="4" key="2">
    <citation type="submission" date="2015-01" db="EMBL/GenBank/DDBJ databases">
        <title>Evolutionary Origins and Diversification of the Mycorrhizal Mutualists.</title>
        <authorList>
            <consortium name="DOE Joint Genome Institute"/>
            <consortium name="Mycorrhizal Genomics Consortium"/>
            <person name="Kohler A."/>
            <person name="Kuo A."/>
            <person name="Nagy L.G."/>
            <person name="Floudas D."/>
            <person name="Copeland A."/>
            <person name="Barry K.W."/>
            <person name="Cichocki N."/>
            <person name="Veneault-Fourrey C."/>
            <person name="LaButti K."/>
            <person name="Lindquist E.A."/>
            <person name="Lipzen A."/>
            <person name="Lundell T."/>
            <person name="Morin E."/>
            <person name="Murat C."/>
            <person name="Riley R."/>
            <person name="Ohm R."/>
            <person name="Sun H."/>
            <person name="Tunlid A."/>
            <person name="Henrissat B."/>
            <person name="Grigoriev I.V."/>
            <person name="Hibbett D.S."/>
            <person name="Martin F."/>
        </authorList>
    </citation>
    <scope>NUCLEOTIDE SEQUENCE [LARGE SCALE GENOMIC DNA]</scope>
    <source>
        <strain evidence="4">441</strain>
    </source>
</reference>
<dbReference type="Proteomes" id="UP000054018">
    <property type="component" value="Unassembled WGS sequence"/>
</dbReference>
<dbReference type="PANTHER" id="PTHR42028">
    <property type="entry name" value="CHROMOSOME 1, WHOLE GENOME SHOTGUN SEQUENCE"/>
    <property type="match status" value="1"/>
</dbReference>